<evidence type="ECO:0000259" key="5">
    <source>
        <dbReference type="Pfam" id="PF13847"/>
    </source>
</evidence>
<sequence length="306" mass="33147">MTADNASTKDNALTLGALMAEAVGALRDAGIENARMDARILLSDAARVDGSRIAAWPEDVVGADAVAKFRDMVARRLKHEPVSRILGQRDFWRHSFRLSSETLDPRPDSETIVELALDWLEDVDAPTVLDFGTGTGCLLLSIIGDLQNASGLGVDISEGAVACARQNAQRLDLADQVEFRVSNWDSAITDGERQTGFDLVVSNPPYITQADMETLSPEVREYDPRLALTDEGDGLGAYRILSQVAFSFVKPAGFVIFEIGQGQEEDVARLLVEAGFVGVEYREDLGGIVRCVAAKKTRCSVGRCVI</sequence>
<keyword evidence="1 4" id="KW-0489">Methyltransferase</keyword>
<dbReference type="GO" id="GO:0102559">
    <property type="term" value="F:peptide chain release factor N(5)-glutamine methyltransferase activity"/>
    <property type="evidence" value="ECO:0007669"/>
    <property type="project" value="UniProtKB-EC"/>
</dbReference>
<dbReference type="RefSeq" id="WP_062953391.1">
    <property type="nucleotide sequence ID" value="NZ_LPVY01000024.1"/>
</dbReference>
<dbReference type="Proteomes" id="UP000076335">
    <property type="component" value="Unassembled WGS sequence"/>
</dbReference>
<dbReference type="PROSITE" id="PS00092">
    <property type="entry name" value="N6_MTASE"/>
    <property type="match status" value="1"/>
</dbReference>
<feature type="binding site" evidence="4">
    <location>
        <position position="203"/>
    </location>
    <ligand>
        <name>S-adenosyl-L-methionine</name>
        <dbReference type="ChEBI" id="CHEBI:59789"/>
    </ligand>
</feature>
<feature type="binding site" evidence="4">
    <location>
        <begin position="132"/>
        <end position="136"/>
    </location>
    <ligand>
        <name>S-adenosyl-L-methionine</name>
        <dbReference type="ChEBI" id="CHEBI:59789"/>
    </ligand>
</feature>
<keyword evidence="2 4" id="KW-0808">Transferase</keyword>
<dbReference type="InterPro" id="IPR029063">
    <property type="entry name" value="SAM-dependent_MTases_sf"/>
</dbReference>
<dbReference type="Gene3D" id="1.10.8.10">
    <property type="entry name" value="DNA helicase RuvA subunit, C-terminal domain"/>
    <property type="match status" value="1"/>
</dbReference>
<evidence type="ECO:0000259" key="6">
    <source>
        <dbReference type="Pfam" id="PF17827"/>
    </source>
</evidence>
<dbReference type="InterPro" id="IPR019874">
    <property type="entry name" value="RF_methyltr_PrmC"/>
</dbReference>
<dbReference type="InterPro" id="IPR025714">
    <property type="entry name" value="Methyltranfer_dom"/>
</dbReference>
<feature type="binding site" evidence="4">
    <location>
        <begin position="203"/>
        <end position="206"/>
    </location>
    <ligand>
        <name>substrate</name>
    </ligand>
</feature>
<dbReference type="PANTHER" id="PTHR18895:SF74">
    <property type="entry name" value="MTRF1L RELEASE FACTOR GLUTAMINE METHYLTRANSFERASE"/>
    <property type="match status" value="1"/>
</dbReference>
<dbReference type="InterPro" id="IPR050320">
    <property type="entry name" value="N5-glutamine_MTase"/>
</dbReference>
<name>A0A154L0U5_9PROT</name>
<dbReference type="HAMAP" id="MF_02126">
    <property type="entry name" value="RF_methyltr_PrmC"/>
    <property type="match status" value="1"/>
</dbReference>
<dbReference type="NCBIfam" id="TIGR03534">
    <property type="entry name" value="RF_mod_PrmC"/>
    <property type="match status" value="1"/>
</dbReference>
<dbReference type="InterPro" id="IPR040758">
    <property type="entry name" value="PrmC_N"/>
</dbReference>
<comment type="function">
    <text evidence="4">Methylates the class 1 translation termination release factors RF1/PrfA and RF2/PrfB on the glutamine residue of the universally conserved GGQ motif.</text>
</comment>
<dbReference type="Pfam" id="PF17827">
    <property type="entry name" value="PrmC_N"/>
    <property type="match status" value="1"/>
</dbReference>
<evidence type="ECO:0000313" key="8">
    <source>
        <dbReference type="Proteomes" id="UP000076335"/>
    </source>
</evidence>
<dbReference type="InterPro" id="IPR004556">
    <property type="entry name" value="HemK-like"/>
</dbReference>
<feature type="domain" description="Methyltransferase" evidence="5">
    <location>
        <begin position="126"/>
        <end position="208"/>
    </location>
</feature>
<feature type="binding site" evidence="4">
    <location>
        <position position="155"/>
    </location>
    <ligand>
        <name>S-adenosyl-L-methionine</name>
        <dbReference type="ChEBI" id="CHEBI:59789"/>
    </ligand>
</feature>
<dbReference type="CDD" id="cd02440">
    <property type="entry name" value="AdoMet_MTases"/>
    <property type="match status" value="1"/>
</dbReference>
<comment type="similarity">
    <text evidence="4">Belongs to the protein N5-glutamine methyltransferase family. PrmC subfamily.</text>
</comment>
<evidence type="ECO:0000256" key="4">
    <source>
        <dbReference type="HAMAP-Rule" id="MF_02126"/>
    </source>
</evidence>
<evidence type="ECO:0000256" key="1">
    <source>
        <dbReference type="ARBA" id="ARBA00022603"/>
    </source>
</evidence>
<dbReference type="NCBIfam" id="TIGR00536">
    <property type="entry name" value="hemK_fam"/>
    <property type="match status" value="1"/>
</dbReference>
<comment type="catalytic activity">
    <reaction evidence="4">
        <text>L-glutaminyl-[peptide chain release factor] + S-adenosyl-L-methionine = N(5)-methyl-L-glutaminyl-[peptide chain release factor] + S-adenosyl-L-homocysteine + H(+)</text>
        <dbReference type="Rhea" id="RHEA:42896"/>
        <dbReference type="Rhea" id="RHEA-COMP:10271"/>
        <dbReference type="Rhea" id="RHEA-COMP:10272"/>
        <dbReference type="ChEBI" id="CHEBI:15378"/>
        <dbReference type="ChEBI" id="CHEBI:30011"/>
        <dbReference type="ChEBI" id="CHEBI:57856"/>
        <dbReference type="ChEBI" id="CHEBI:59789"/>
        <dbReference type="ChEBI" id="CHEBI:61891"/>
        <dbReference type="EC" id="2.1.1.297"/>
    </reaction>
</comment>
<gene>
    <name evidence="4" type="primary">prmC</name>
    <name evidence="7" type="ORF">AUP42_07600</name>
</gene>
<dbReference type="EMBL" id="LPVY01000024">
    <property type="protein sequence ID" value="KZB61127.1"/>
    <property type="molecule type" value="Genomic_DNA"/>
</dbReference>
<dbReference type="PANTHER" id="PTHR18895">
    <property type="entry name" value="HEMK METHYLTRANSFERASE"/>
    <property type="match status" value="1"/>
</dbReference>
<organism evidence="7 8">
    <name type="scientific">Thalassospira lucentensis</name>
    <dbReference type="NCBI Taxonomy" id="168935"/>
    <lineage>
        <taxon>Bacteria</taxon>
        <taxon>Pseudomonadati</taxon>
        <taxon>Pseudomonadota</taxon>
        <taxon>Alphaproteobacteria</taxon>
        <taxon>Rhodospirillales</taxon>
        <taxon>Thalassospiraceae</taxon>
        <taxon>Thalassospira</taxon>
    </lineage>
</organism>
<dbReference type="Pfam" id="PF13847">
    <property type="entry name" value="Methyltransf_31"/>
    <property type="match status" value="1"/>
</dbReference>
<evidence type="ECO:0000256" key="2">
    <source>
        <dbReference type="ARBA" id="ARBA00022679"/>
    </source>
</evidence>
<feature type="binding site" evidence="4">
    <location>
        <position position="184"/>
    </location>
    <ligand>
        <name>S-adenosyl-L-methionine</name>
        <dbReference type="ChEBI" id="CHEBI:59789"/>
    </ligand>
</feature>
<feature type="domain" description="Release factor glutamine methyltransferase N-terminal" evidence="6">
    <location>
        <begin position="18"/>
        <end position="87"/>
    </location>
</feature>
<dbReference type="EC" id="2.1.1.297" evidence="4"/>
<proteinExistence type="inferred from homology"/>
<dbReference type="SUPFAM" id="SSF53335">
    <property type="entry name" value="S-adenosyl-L-methionine-dependent methyltransferases"/>
    <property type="match status" value="1"/>
</dbReference>
<evidence type="ECO:0000313" key="7">
    <source>
        <dbReference type="EMBL" id="KZB61127.1"/>
    </source>
</evidence>
<protein>
    <recommendedName>
        <fullName evidence="4">Release factor glutamine methyltransferase</fullName>
        <shortName evidence="4">RF MTase</shortName>
        <ecNumber evidence="4">2.1.1.297</ecNumber>
    </recommendedName>
    <alternativeName>
        <fullName evidence="4">N5-glutamine methyltransferase PrmC</fullName>
    </alternativeName>
    <alternativeName>
        <fullName evidence="4">Protein-(glutamine-N5) MTase PrmC</fullName>
    </alternativeName>
    <alternativeName>
        <fullName evidence="4">Protein-glutamine N-methyltransferase PrmC</fullName>
    </alternativeName>
</protein>
<dbReference type="GO" id="GO:0003676">
    <property type="term" value="F:nucleic acid binding"/>
    <property type="evidence" value="ECO:0007669"/>
    <property type="project" value="InterPro"/>
</dbReference>
<keyword evidence="3 4" id="KW-0949">S-adenosyl-L-methionine</keyword>
<accession>A0A154L0U5</accession>
<dbReference type="GO" id="GO:0032259">
    <property type="term" value="P:methylation"/>
    <property type="evidence" value="ECO:0007669"/>
    <property type="project" value="UniProtKB-KW"/>
</dbReference>
<dbReference type="Gene3D" id="3.40.50.150">
    <property type="entry name" value="Vaccinia Virus protein VP39"/>
    <property type="match status" value="1"/>
</dbReference>
<dbReference type="InterPro" id="IPR002052">
    <property type="entry name" value="DNA_methylase_N6_adenine_CS"/>
</dbReference>
<dbReference type="AlphaFoldDB" id="A0A154L0U5"/>
<comment type="caution">
    <text evidence="7">The sequence shown here is derived from an EMBL/GenBank/DDBJ whole genome shotgun (WGS) entry which is preliminary data.</text>
</comment>
<reference evidence="7 8" key="1">
    <citation type="submission" date="2015-12" db="EMBL/GenBank/DDBJ databases">
        <title>Genome sequence of Thalassospira lucentensis MCCC 1A02072.</title>
        <authorList>
            <person name="Lu L."/>
            <person name="Lai Q."/>
            <person name="Shao Z."/>
            <person name="Qian P."/>
        </authorList>
    </citation>
    <scope>NUCLEOTIDE SEQUENCE [LARGE SCALE GENOMIC DNA]</scope>
    <source>
        <strain evidence="7 8">MCCC 1A02072</strain>
    </source>
</reference>
<dbReference type="OrthoDB" id="9800643at2"/>
<evidence type="ECO:0000256" key="3">
    <source>
        <dbReference type="ARBA" id="ARBA00022691"/>
    </source>
</evidence>